<dbReference type="GO" id="GO:0009089">
    <property type="term" value="P:lysine biosynthetic process via diaminopimelate"/>
    <property type="evidence" value="ECO:0007669"/>
    <property type="project" value="TreeGrafter"/>
</dbReference>
<dbReference type="EC" id="2.7.2.4" evidence="2"/>
<dbReference type="Pfam" id="PF22468">
    <property type="entry name" value="ACT_9"/>
    <property type="match status" value="1"/>
</dbReference>
<evidence type="ECO:0000256" key="4">
    <source>
        <dbReference type="ARBA" id="ARBA00022777"/>
    </source>
</evidence>
<dbReference type="PANTHER" id="PTHR21499">
    <property type="entry name" value="ASPARTATE KINASE"/>
    <property type="match status" value="1"/>
</dbReference>
<evidence type="ECO:0000313" key="7">
    <source>
        <dbReference type="EMBL" id="EKC55662.1"/>
    </source>
</evidence>
<keyword evidence="4 7" id="KW-0808">Transferase</keyword>
<dbReference type="SUPFAM" id="SSF55021">
    <property type="entry name" value="ACT-like"/>
    <property type="match status" value="1"/>
</dbReference>
<evidence type="ECO:0000256" key="2">
    <source>
        <dbReference type="ARBA" id="ARBA00013059"/>
    </source>
</evidence>
<dbReference type="InterPro" id="IPR054352">
    <property type="entry name" value="ACT_Aspartokinase"/>
</dbReference>
<comment type="caution">
    <text evidence="7">The sequence shown here is derived from an EMBL/GenBank/DDBJ whole genome shotgun (WGS) entry which is preliminary data.</text>
</comment>
<protein>
    <recommendedName>
        <fullName evidence="2">aspartate kinase</fullName>
        <ecNumber evidence="2">2.7.2.4</ecNumber>
    </recommendedName>
</protein>
<dbReference type="EMBL" id="AJWY01010396">
    <property type="protein sequence ID" value="EKC55662.1"/>
    <property type="molecule type" value="Genomic_DNA"/>
</dbReference>
<dbReference type="GO" id="GO:0005829">
    <property type="term" value="C:cytosol"/>
    <property type="evidence" value="ECO:0007669"/>
    <property type="project" value="TreeGrafter"/>
</dbReference>
<dbReference type="GO" id="GO:0009090">
    <property type="term" value="P:homoserine biosynthetic process"/>
    <property type="evidence" value="ECO:0007669"/>
    <property type="project" value="TreeGrafter"/>
</dbReference>
<evidence type="ECO:0000256" key="3">
    <source>
        <dbReference type="ARBA" id="ARBA00022741"/>
    </source>
</evidence>
<dbReference type="InterPro" id="IPR045865">
    <property type="entry name" value="ACT-like_dom_sf"/>
</dbReference>
<dbReference type="PANTHER" id="PTHR21499:SF67">
    <property type="entry name" value="ASPARTOKINASE 3"/>
    <property type="match status" value="1"/>
</dbReference>
<accession>K1S4S6</accession>
<dbReference type="InterPro" id="IPR002912">
    <property type="entry name" value="ACT_dom"/>
</dbReference>
<sequence>TMSIIVDGKDVDKTPDIVEKICEVTDPNHIEIENDLALIAIVGRGMKSKKGTATRIFAALSHADINIKMIDQGSSELNIIVGIHEADFEKAIKVIYDMFILSED</sequence>
<reference evidence="7" key="1">
    <citation type="journal article" date="2013" name="Environ. Microbiol.">
        <title>Microbiota from the distal guts of lean and obese adolescents exhibit partial functional redundancy besides clear differences in community structure.</title>
        <authorList>
            <person name="Ferrer M."/>
            <person name="Ruiz A."/>
            <person name="Lanza F."/>
            <person name="Haange S.B."/>
            <person name="Oberbach A."/>
            <person name="Till H."/>
            <person name="Bargiela R."/>
            <person name="Campoy C."/>
            <person name="Segura M.T."/>
            <person name="Richter M."/>
            <person name="von Bergen M."/>
            <person name="Seifert J."/>
            <person name="Suarez A."/>
        </authorList>
    </citation>
    <scope>NUCLEOTIDE SEQUENCE</scope>
</reference>
<dbReference type="GO" id="GO:0005524">
    <property type="term" value="F:ATP binding"/>
    <property type="evidence" value="ECO:0007669"/>
    <property type="project" value="UniProtKB-KW"/>
</dbReference>
<organism evidence="7">
    <name type="scientific">human gut metagenome</name>
    <dbReference type="NCBI Taxonomy" id="408170"/>
    <lineage>
        <taxon>unclassified sequences</taxon>
        <taxon>metagenomes</taxon>
        <taxon>organismal metagenomes</taxon>
    </lineage>
</organism>
<keyword evidence="5" id="KW-0067">ATP-binding</keyword>
<evidence type="ECO:0000256" key="1">
    <source>
        <dbReference type="ARBA" id="ARBA00010122"/>
    </source>
</evidence>
<dbReference type="Gene3D" id="3.30.2130.10">
    <property type="entry name" value="VC0802-like"/>
    <property type="match status" value="1"/>
</dbReference>
<feature type="domain" description="ACT" evidence="6">
    <location>
        <begin position="41"/>
        <end position="104"/>
    </location>
</feature>
<proteinExistence type="inferred from homology"/>
<keyword evidence="3" id="KW-0547">Nucleotide-binding</keyword>
<name>K1S4S6_9ZZZZ</name>
<comment type="similarity">
    <text evidence="1">Belongs to the aspartokinase family.</text>
</comment>
<feature type="non-terminal residue" evidence="7">
    <location>
        <position position="1"/>
    </location>
</feature>
<dbReference type="PROSITE" id="PS51671">
    <property type="entry name" value="ACT"/>
    <property type="match status" value="1"/>
</dbReference>
<evidence type="ECO:0000256" key="5">
    <source>
        <dbReference type="ARBA" id="ARBA00022840"/>
    </source>
</evidence>
<dbReference type="AlphaFoldDB" id="K1S4S6"/>
<dbReference type="GO" id="GO:0004072">
    <property type="term" value="F:aspartate kinase activity"/>
    <property type="evidence" value="ECO:0007669"/>
    <property type="project" value="UniProtKB-EC"/>
</dbReference>
<evidence type="ECO:0000259" key="6">
    <source>
        <dbReference type="PROSITE" id="PS51671"/>
    </source>
</evidence>
<gene>
    <name evidence="7" type="ORF">LEA_15229</name>
</gene>
<dbReference type="CDD" id="cd04916">
    <property type="entry name" value="ACT_AKiii-YclM-BS_2"/>
    <property type="match status" value="1"/>
</dbReference>
<keyword evidence="4 7" id="KW-0418">Kinase</keyword>